<comment type="caution">
    <text evidence="9">The sequence shown here is derived from an EMBL/GenBank/DDBJ whole genome shotgun (WGS) entry which is preliminary data.</text>
</comment>
<dbReference type="Pfam" id="PF00728">
    <property type="entry name" value="Glyco_hydro_20"/>
    <property type="match status" value="1"/>
</dbReference>
<dbReference type="InterPro" id="IPR011658">
    <property type="entry name" value="PA14_dom"/>
</dbReference>
<dbReference type="Pfam" id="PF07691">
    <property type="entry name" value="PA14"/>
    <property type="match status" value="1"/>
</dbReference>
<accession>A0A2H9VLV1</accession>
<feature type="chain" id="PRO_5014117921" description="beta-N-acetylhexosaminidase" evidence="7">
    <location>
        <begin position="27"/>
        <end position="776"/>
    </location>
</feature>
<sequence>MNLFMLRKGRALLGLICVCLSYNLRAQDVDPNMGIIPAPVSVRKAAGVFLFSQQTTVLADTVDHKAVVFFTEYLQNKTALRIQPKLYNKQSGSNTLILTSIGSENLPADGYRLTITPQNITLVGKGAGLFYGMQTLIQLVPTNKAATIPFPCVQIEDFPRFKYRGFMLDVSRHFFNAATVKKYIDLMAMYKLNNFHWHLADDQGWRIEIKQYPKLTEIGSKRAETLIGNYHDRQPQQFDSTPYGGYYTQEEIRDVVQYAAQKYINIIPEIDIPGHSKAALTAYPEFGCNAPDTYTVSGTWSERHDVFCPSEATFTFLQNIFTEIMDLFPGKYIHIGGDEVAKDDWKASAFSQQLIKRLKLKDEKGLQSYFIRRMEEFINSKGRKVIGWDEILEGGLAPNATVMNWRGEANAVAAAQQKHDVIMVPSGRGLYLDHTQGTNLNTEPVGIGGNAPIEKSYSFNVIPAGLTPEQEKYIIGVQANLWNEYIGTPNKVEYMLLPRLLSLAEIAWTPVANKNFTDLMEVRMPKQLAVLEKNNYNYRVPATIGTKDTIMFGARLTAQLKPSVEGAKVYYTIDGYTPNETDLEYSTPLSFTVPQNQYRELQTIVITPAGKRSTPTKTLVYNKTPFPAVEYTGNKQGMLYQLFTEGTLTSTRQLNIPTAGFDTTQVIKSFNTLPFRKIASTFGVIYQGYLRVDEDGVYGFSTLSDDGSMLYVDDIPVVDNDGRHSPIEKGGAVPLQKGFHKITVKYIDVRIPGKIQVFMTLPGKPKGELSPDSLYY</sequence>
<dbReference type="InterPro" id="IPR025705">
    <property type="entry name" value="Beta_hexosaminidase_sua/sub"/>
</dbReference>
<dbReference type="Gene3D" id="3.20.20.80">
    <property type="entry name" value="Glycosidases"/>
    <property type="match status" value="1"/>
</dbReference>
<dbReference type="InterPro" id="IPR037524">
    <property type="entry name" value="PA14/GLEYA"/>
</dbReference>
<proteinExistence type="inferred from homology"/>
<feature type="active site" description="Proton donor" evidence="6">
    <location>
        <position position="339"/>
    </location>
</feature>
<dbReference type="SUPFAM" id="SSF56988">
    <property type="entry name" value="Anthrax protective antigen"/>
    <property type="match status" value="1"/>
</dbReference>
<comment type="similarity">
    <text evidence="2">Belongs to the glycosyl hydrolase 20 family.</text>
</comment>
<feature type="signal peptide" evidence="7">
    <location>
        <begin position="1"/>
        <end position="26"/>
    </location>
</feature>
<dbReference type="GO" id="GO:0005975">
    <property type="term" value="P:carbohydrate metabolic process"/>
    <property type="evidence" value="ECO:0007669"/>
    <property type="project" value="InterPro"/>
</dbReference>
<dbReference type="GO" id="GO:0004563">
    <property type="term" value="F:beta-N-acetylhexosaminidase activity"/>
    <property type="evidence" value="ECO:0007669"/>
    <property type="project" value="UniProtKB-EC"/>
</dbReference>
<keyword evidence="4" id="KW-0378">Hydrolase</keyword>
<evidence type="ECO:0000256" key="1">
    <source>
        <dbReference type="ARBA" id="ARBA00001231"/>
    </source>
</evidence>
<dbReference type="SUPFAM" id="SSF55545">
    <property type="entry name" value="beta-N-acetylhexosaminidase-like domain"/>
    <property type="match status" value="1"/>
</dbReference>
<dbReference type="Gene3D" id="3.90.182.10">
    <property type="entry name" value="Toxin - Anthrax Protective Antigen,domain 1"/>
    <property type="match status" value="1"/>
</dbReference>
<feature type="domain" description="PA14" evidence="8">
    <location>
        <begin position="633"/>
        <end position="773"/>
    </location>
</feature>
<dbReference type="CDD" id="cd06563">
    <property type="entry name" value="GH20_chitobiase-like"/>
    <property type="match status" value="1"/>
</dbReference>
<evidence type="ECO:0000256" key="3">
    <source>
        <dbReference type="ARBA" id="ARBA00012663"/>
    </source>
</evidence>
<dbReference type="PRINTS" id="PR00738">
    <property type="entry name" value="GLHYDRLASE20"/>
</dbReference>
<keyword evidence="5" id="KW-0326">Glycosidase</keyword>
<dbReference type="Gene3D" id="3.30.379.10">
    <property type="entry name" value="Chitobiase/beta-hexosaminidase domain 2-like"/>
    <property type="match status" value="1"/>
</dbReference>
<dbReference type="SMART" id="SM00758">
    <property type="entry name" value="PA14"/>
    <property type="match status" value="1"/>
</dbReference>
<dbReference type="InterPro" id="IPR015883">
    <property type="entry name" value="Glyco_hydro_20_cat"/>
</dbReference>
<reference evidence="9 10" key="1">
    <citation type="submission" date="2017-11" db="EMBL/GenBank/DDBJ databases">
        <title>Genomic Encyclopedia of Archaeal and Bacterial Type Strains, Phase II (KMG-II): From Individual Species to Whole Genera.</title>
        <authorList>
            <person name="Goeker M."/>
        </authorList>
    </citation>
    <scope>NUCLEOTIDE SEQUENCE [LARGE SCALE GENOMIC DNA]</scope>
    <source>
        <strain evidence="9 10">DSM 28175</strain>
    </source>
</reference>
<dbReference type="Pfam" id="PF13290">
    <property type="entry name" value="CHB_HEX_C_1"/>
    <property type="match status" value="1"/>
</dbReference>
<evidence type="ECO:0000256" key="2">
    <source>
        <dbReference type="ARBA" id="ARBA00006285"/>
    </source>
</evidence>
<dbReference type="Proteomes" id="UP000242687">
    <property type="component" value="Unassembled WGS sequence"/>
</dbReference>
<dbReference type="PANTHER" id="PTHR22600">
    <property type="entry name" value="BETA-HEXOSAMINIDASE"/>
    <property type="match status" value="1"/>
</dbReference>
<dbReference type="AlphaFoldDB" id="A0A2H9VLV1"/>
<dbReference type="Pfam" id="PF02838">
    <property type="entry name" value="Glyco_hydro_20b"/>
    <property type="match status" value="1"/>
</dbReference>
<evidence type="ECO:0000313" key="10">
    <source>
        <dbReference type="Proteomes" id="UP000242687"/>
    </source>
</evidence>
<gene>
    <name evidence="9" type="ORF">CLV57_2426</name>
</gene>
<evidence type="ECO:0000256" key="4">
    <source>
        <dbReference type="ARBA" id="ARBA00022801"/>
    </source>
</evidence>
<dbReference type="PANTHER" id="PTHR22600:SF57">
    <property type="entry name" value="BETA-N-ACETYLHEXOSAMINIDASE"/>
    <property type="match status" value="1"/>
</dbReference>
<dbReference type="SUPFAM" id="SSF51445">
    <property type="entry name" value="(Trans)glycosidases"/>
    <property type="match status" value="1"/>
</dbReference>
<evidence type="ECO:0000256" key="6">
    <source>
        <dbReference type="PIRSR" id="PIRSR625705-1"/>
    </source>
</evidence>
<dbReference type="GO" id="GO:0016020">
    <property type="term" value="C:membrane"/>
    <property type="evidence" value="ECO:0007669"/>
    <property type="project" value="TreeGrafter"/>
</dbReference>
<dbReference type="InterPro" id="IPR015882">
    <property type="entry name" value="HEX_bac_N"/>
</dbReference>
<protein>
    <recommendedName>
        <fullName evidence="3">beta-N-acetylhexosaminidase</fullName>
        <ecNumber evidence="3">3.2.1.52</ecNumber>
    </recommendedName>
</protein>
<dbReference type="InterPro" id="IPR059177">
    <property type="entry name" value="GH29D-like_dom"/>
</dbReference>
<dbReference type="PROSITE" id="PS51820">
    <property type="entry name" value="PA14"/>
    <property type="match status" value="1"/>
</dbReference>
<evidence type="ECO:0000259" key="8">
    <source>
        <dbReference type="PROSITE" id="PS51820"/>
    </source>
</evidence>
<organism evidence="9 10">
    <name type="scientific">Mucilaginibacter auburnensis</name>
    <dbReference type="NCBI Taxonomy" id="1457233"/>
    <lineage>
        <taxon>Bacteria</taxon>
        <taxon>Pseudomonadati</taxon>
        <taxon>Bacteroidota</taxon>
        <taxon>Sphingobacteriia</taxon>
        <taxon>Sphingobacteriales</taxon>
        <taxon>Sphingobacteriaceae</taxon>
        <taxon>Mucilaginibacter</taxon>
    </lineage>
</organism>
<evidence type="ECO:0000256" key="5">
    <source>
        <dbReference type="ARBA" id="ARBA00023295"/>
    </source>
</evidence>
<keyword evidence="7" id="KW-0732">Signal</keyword>
<keyword evidence="10" id="KW-1185">Reference proteome</keyword>
<dbReference type="GO" id="GO:0030203">
    <property type="term" value="P:glycosaminoglycan metabolic process"/>
    <property type="evidence" value="ECO:0007669"/>
    <property type="project" value="TreeGrafter"/>
</dbReference>
<dbReference type="InterPro" id="IPR029018">
    <property type="entry name" value="Hex-like_dom2"/>
</dbReference>
<dbReference type="EC" id="3.2.1.52" evidence="3"/>
<comment type="catalytic activity">
    <reaction evidence="1">
        <text>Hydrolysis of terminal non-reducing N-acetyl-D-hexosamine residues in N-acetyl-beta-D-hexosaminides.</text>
        <dbReference type="EC" id="3.2.1.52"/>
    </reaction>
</comment>
<dbReference type="InterPro" id="IPR017853">
    <property type="entry name" value="GH"/>
</dbReference>
<name>A0A2H9VLV1_9SPHI</name>
<evidence type="ECO:0000313" key="9">
    <source>
        <dbReference type="EMBL" id="PJJ79294.1"/>
    </source>
</evidence>
<evidence type="ECO:0000256" key="7">
    <source>
        <dbReference type="SAM" id="SignalP"/>
    </source>
</evidence>
<dbReference type="EMBL" id="PGFJ01000002">
    <property type="protein sequence ID" value="PJJ79294.1"/>
    <property type="molecule type" value="Genomic_DNA"/>
</dbReference>